<protein>
    <submittedName>
        <fullName evidence="2">Uncharacterized protein</fullName>
    </submittedName>
</protein>
<evidence type="ECO:0000256" key="1">
    <source>
        <dbReference type="SAM" id="MobiDB-lite"/>
    </source>
</evidence>
<sequence>MRSLRSAVVGRGRARCRGAEHEHEHELKSESRVRPAPNSTRVGLPCLVNDAVRECARPATVQDSFPLAVDVDILRSATPRRCARRDELKIAHDPHRCAARTCVRLLCITPRLDAWTAAPVYAALALAATCGASSRLISRGAVAGGRDEDRAGNSEHSVYIRCRPEE</sequence>
<proteinExistence type="predicted"/>
<feature type="compositionally biased region" description="Basic and acidic residues" evidence="1">
    <location>
        <begin position="17"/>
        <end position="33"/>
    </location>
</feature>
<evidence type="ECO:0000313" key="3">
    <source>
        <dbReference type="Proteomes" id="UP000623467"/>
    </source>
</evidence>
<keyword evidence="3" id="KW-1185">Reference proteome</keyword>
<dbReference type="Proteomes" id="UP000623467">
    <property type="component" value="Unassembled WGS sequence"/>
</dbReference>
<evidence type="ECO:0000313" key="2">
    <source>
        <dbReference type="EMBL" id="KAF7330106.1"/>
    </source>
</evidence>
<dbReference type="AlphaFoldDB" id="A0A8H6WX38"/>
<organism evidence="2 3">
    <name type="scientific">Mycena sanguinolenta</name>
    <dbReference type="NCBI Taxonomy" id="230812"/>
    <lineage>
        <taxon>Eukaryota</taxon>
        <taxon>Fungi</taxon>
        <taxon>Dikarya</taxon>
        <taxon>Basidiomycota</taxon>
        <taxon>Agaricomycotina</taxon>
        <taxon>Agaricomycetes</taxon>
        <taxon>Agaricomycetidae</taxon>
        <taxon>Agaricales</taxon>
        <taxon>Marasmiineae</taxon>
        <taxon>Mycenaceae</taxon>
        <taxon>Mycena</taxon>
    </lineage>
</organism>
<name>A0A8H6WX38_9AGAR</name>
<feature type="region of interest" description="Disordered" evidence="1">
    <location>
        <begin position="1"/>
        <end position="38"/>
    </location>
</feature>
<comment type="caution">
    <text evidence="2">The sequence shown here is derived from an EMBL/GenBank/DDBJ whole genome shotgun (WGS) entry which is preliminary data.</text>
</comment>
<feature type="compositionally biased region" description="Low complexity" evidence="1">
    <location>
        <begin position="1"/>
        <end position="11"/>
    </location>
</feature>
<dbReference type="EMBL" id="JACAZH010000070">
    <property type="protein sequence ID" value="KAF7330106.1"/>
    <property type="molecule type" value="Genomic_DNA"/>
</dbReference>
<gene>
    <name evidence="2" type="ORF">MSAN_02467200</name>
</gene>
<reference evidence="2" key="1">
    <citation type="submission" date="2020-05" db="EMBL/GenBank/DDBJ databases">
        <title>Mycena genomes resolve the evolution of fungal bioluminescence.</title>
        <authorList>
            <person name="Tsai I.J."/>
        </authorList>
    </citation>
    <scope>NUCLEOTIDE SEQUENCE</scope>
    <source>
        <strain evidence="2">160909Yilan</strain>
    </source>
</reference>
<accession>A0A8H6WX38</accession>